<feature type="region of interest" description="Disordered" evidence="1">
    <location>
        <begin position="65"/>
        <end position="85"/>
    </location>
</feature>
<evidence type="ECO:0000313" key="2">
    <source>
        <dbReference type="EMBL" id="MCE5167068.1"/>
    </source>
</evidence>
<gene>
    <name evidence="2" type="ORF">HAX54_035623</name>
</gene>
<protein>
    <submittedName>
        <fullName evidence="2">Uncharacterized protein</fullName>
    </submittedName>
</protein>
<feature type="non-terminal residue" evidence="2">
    <location>
        <position position="85"/>
    </location>
</feature>
<proteinExistence type="predicted"/>
<organism evidence="2 3">
    <name type="scientific">Datura stramonium</name>
    <name type="common">Jimsonweed</name>
    <name type="synonym">Common thornapple</name>
    <dbReference type="NCBI Taxonomy" id="4076"/>
    <lineage>
        <taxon>Eukaryota</taxon>
        <taxon>Viridiplantae</taxon>
        <taxon>Streptophyta</taxon>
        <taxon>Embryophyta</taxon>
        <taxon>Tracheophyta</taxon>
        <taxon>Spermatophyta</taxon>
        <taxon>Magnoliopsida</taxon>
        <taxon>eudicotyledons</taxon>
        <taxon>Gunneridae</taxon>
        <taxon>Pentapetalae</taxon>
        <taxon>asterids</taxon>
        <taxon>lamiids</taxon>
        <taxon>Solanales</taxon>
        <taxon>Solanaceae</taxon>
        <taxon>Solanoideae</taxon>
        <taxon>Datureae</taxon>
        <taxon>Datura</taxon>
    </lineage>
</organism>
<evidence type="ECO:0000256" key="1">
    <source>
        <dbReference type="SAM" id="MobiDB-lite"/>
    </source>
</evidence>
<dbReference type="EMBL" id="JACEIK010046639">
    <property type="protein sequence ID" value="MCE5167068.1"/>
    <property type="molecule type" value="Genomic_DNA"/>
</dbReference>
<sequence length="85" mass="9498">MTHGGFQTALDPKLDLALVQTEMRVGRERGMERSDDRSLAGRSRGVSFSVVFGVNGRFQQEKQRETEVVVEDGSGKRGKVMEKKL</sequence>
<evidence type="ECO:0000313" key="3">
    <source>
        <dbReference type="Proteomes" id="UP000823775"/>
    </source>
</evidence>
<accession>A0ABS8Y5X9</accession>
<keyword evidence="3" id="KW-1185">Reference proteome</keyword>
<name>A0ABS8Y5X9_DATST</name>
<dbReference type="Proteomes" id="UP000823775">
    <property type="component" value="Unassembled WGS sequence"/>
</dbReference>
<comment type="caution">
    <text evidence="2">The sequence shown here is derived from an EMBL/GenBank/DDBJ whole genome shotgun (WGS) entry which is preliminary data.</text>
</comment>
<reference evidence="2 3" key="1">
    <citation type="journal article" date="2021" name="BMC Genomics">
        <title>Datura genome reveals duplications of psychoactive alkaloid biosynthetic genes and high mutation rate following tissue culture.</title>
        <authorList>
            <person name="Rajewski A."/>
            <person name="Carter-House D."/>
            <person name="Stajich J."/>
            <person name="Litt A."/>
        </authorList>
    </citation>
    <scope>NUCLEOTIDE SEQUENCE [LARGE SCALE GENOMIC DNA]</scope>
    <source>
        <strain evidence="2">AR-01</strain>
    </source>
</reference>